<feature type="region of interest" description="Disordered" evidence="1">
    <location>
        <begin position="1"/>
        <end position="70"/>
    </location>
</feature>
<evidence type="ECO:0000256" key="1">
    <source>
        <dbReference type="SAM" id="MobiDB-lite"/>
    </source>
</evidence>
<protein>
    <submittedName>
        <fullName evidence="2">Uncharacterized protein</fullName>
    </submittedName>
</protein>
<reference evidence="2" key="2">
    <citation type="submission" date="2018-03" db="EMBL/GenBank/DDBJ databases">
        <title>The Triticum urartu genome reveals the dynamic nature of wheat genome evolution.</title>
        <authorList>
            <person name="Ling H."/>
            <person name="Ma B."/>
            <person name="Shi X."/>
            <person name="Liu H."/>
            <person name="Dong L."/>
            <person name="Sun H."/>
            <person name="Cao Y."/>
            <person name="Gao Q."/>
            <person name="Zheng S."/>
            <person name="Li Y."/>
            <person name="Yu Y."/>
            <person name="Du H."/>
            <person name="Qi M."/>
            <person name="Li Y."/>
            <person name="Yu H."/>
            <person name="Cui Y."/>
            <person name="Wang N."/>
            <person name="Chen C."/>
            <person name="Wu H."/>
            <person name="Zhao Y."/>
            <person name="Zhang J."/>
            <person name="Li Y."/>
            <person name="Zhou W."/>
            <person name="Zhang B."/>
            <person name="Hu W."/>
            <person name="Eijk M."/>
            <person name="Tang J."/>
            <person name="Witsenboer H."/>
            <person name="Zhao S."/>
            <person name="Li Z."/>
            <person name="Zhang A."/>
            <person name="Wang D."/>
            <person name="Liang C."/>
        </authorList>
    </citation>
    <scope>NUCLEOTIDE SEQUENCE [LARGE SCALE GENOMIC DNA]</scope>
    <source>
        <strain evidence="2">cv. G1812</strain>
    </source>
</reference>
<proteinExistence type="predicted"/>
<dbReference type="Proteomes" id="UP000015106">
    <property type="component" value="Chromosome 5"/>
</dbReference>
<reference evidence="2" key="3">
    <citation type="submission" date="2022-06" db="UniProtKB">
        <authorList>
            <consortium name="EnsemblPlants"/>
        </authorList>
    </citation>
    <scope>IDENTIFICATION</scope>
</reference>
<organism evidence="2 3">
    <name type="scientific">Triticum urartu</name>
    <name type="common">Red wild einkorn</name>
    <name type="synonym">Crithodium urartu</name>
    <dbReference type="NCBI Taxonomy" id="4572"/>
    <lineage>
        <taxon>Eukaryota</taxon>
        <taxon>Viridiplantae</taxon>
        <taxon>Streptophyta</taxon>
        <taxon>Embryophyta</taxon>
        <taxon>Tracheophyta</taxon>
        <taxon>Spermatophyta</taxon>
        <taxon>Magnoliopsida</taxon>
        <taxon>Liliopsida</taxon>
        <taxon>Poales</taxon>
        <taxon>Poaceae</taxon>
        <taxon>BOP clade</taxon>
        <taxon>Pooideae</taxon>
        <taxon>Triticodae</taxon>
        <taxon>Triticeae</taxon>
        <taxon>Triticinae</taxon>
        <taxon>Triticum</taxon>
    </lineage>
</organism>
<dbReference type="AlphaFoldDB" id="A0A8R7QM32"/>
<reference evidence="3" key="1">
    <citation type="journal article" date="2013" name="Nature">
        <title>Draft genome of the wheat A-genome progenitor Triticum urartu.</title>
        <authorList>
            <person name="Ling H.Q."/>
            <person name="Zhao S."/>
            <person name="Liu D."/>
            <person name="Wang J."/>
            <person name="Sun H."/>
            <person name="Zhang C."/>
            <person name="Fan H."/>
            <person name="Li D."/>
            <person name="Dong L."/>
            <person name="Tao Y."/>
            <person name="Gao C."/>
            <person name="Wu H."/>
            <person name="Li Y."/>
            <person name="Cui Y."/>
            <person name="Guo X."/>
            <person name="Zheng S."/>
            <person name="Wang B."/>
            <person name="Yu K."/>
            <person name="Liang Q."/>
            <person name="Yang W."/>
            <person name="Lou X."/>
            <person name="Chen J."/>
            <person name="Feng M."/>
            <person name="Jian J."/>
            <person name="Zhang X."/>
            <person name="Luo G."/>
            <person name="Jiang Y."/>
            <person name="Liu J."/>
            <person name="Wang Z."/>
            <person name="Sha Y."/>
            <person name="Zhang B."/>
            <person name="Wu H."/>
            <person name="Tang D."/>
            <person name="Shen Q."/>
            <person name="Xue P."/>
            <person name="Zou S."/>
            <person name="Wang X."/>
            <person name="Liu X."/>
            <person name="Wang F."/>
            <person name="Yang Y."/>
            <person name="An X."/>
            <person name="Dong Z."/>
            <person name="Zhang K."/>
            <person name="Zhang X."/>
            <person name="Luo M.C."/>
            <person name="Dvorak J."/>
            <person name="Tong Y."/>
            <person name="Wang J."/>
            <person name="Yang H."/>
            <person name="Li Z."/>
            <person name="Wang D."/>
            <person name="Zhang A."/>
            <person name="Wang J."/>
        </authorList>
    </citation>
    <scope>NUCLEOTIDE SEQUENCE</scope>
    <source>
        <strain evidence="3">cv. G1812</strain>
    </source>
</reference>
<accession>A0A8R7QM32</accession>
<evidence type="ECO:0000313" key="2">
    <source>
        <dbReference type="EnsemblPlants" id="TuG1812G0500004608.01.T01.cds357444"/>
    </source>
</evidence>
<feature type="compositionally biased region" description="Gly residues" evidence="1">
    <location>
        <begin position="22"/>
        <end position="38"/>
    </location>
</feature>
<dbReference type="Gramene" id="TuG1812G0500004608.01.T01">
    <property type="protein sequence ID" value="TuG1812G0500004608.01.T01.cds357444"/>
    <property type="gene ID" value="TuG1812G0500004608.01"/>
</dbReference>
<feature type="region of interest" description="Disordered" evidence="1">
    <location>
        <begin position="89"/>
        <end position="122"/>
    </location>
</feature>
<name>A0A8R7QM32_TRIUA</name>
<keyword evidence="3" id="KW-1185">Reference proteome</keyword>
<dbReference type="EnsemblPlants" id="TuG1812G0500004608.01.T01">
    <property type="protein sequence ID" value="TuG1812G0500004608.01.T01.cds357444"/>
    <property type="gene ID" value="TuG1812G0500004608.01"/>
</dbReference>
<evidence type="ECO:0000313" key="3">
    <source>
        <dbReference type="Proteomes" id="UP000015106"/>
    </source>
</evidence>
<sequence length="141" mass="15446">MLSVNHGQKYWRGGRERRGYHGGEGGDAGHEGGGGGPSAAGEDAVDGGDGERPEEGELEAEEAVEEGRRVGHEVVVELGGVPPLEVPQRRRVEVGREDGLRVDERDRHRDDEGEEDDHRVRHRRDDAHRFCRACLVLVVGA</sequence>